<gene>
    <name evidence="3" type="ORF">SCHCODRAFT_255599</name>
</gene>
<name>D8PRQ7_SCHCM</name>
<dbReference type="VEuPathDB" id="FungiDB:SCHCODRAFT_02662910"/>
<dbReference type="InterPro" id="IPR036866">
    <property type="entry name" value="RibonucZ/Hydroxyglut_hydro"/>
</dbReference>
<dbReference type="Gene3D" id="3.60.15.10">
    <property type="entry name" value="Ribonuclease Z/Hydroxyacylglutathione hydrolase-like"/>
    <property type="match status" value="2"/>
</dbReference>
<reference evidence="3 4" key="1">
    <citation type="journal article" date="2010" name="Nat. Biotechnol.">
        <title>Genome sequence of the model mushroom Schizophyllum commune.</title>
        <authorList>
            <person name="Ohm R.A."/>
            <person name="de Jong J.F."/>
            <person name="Lugones L.G."/>
            <person name="Aerts A."/>
            <person name="Kothe E."/>
            <person name="Stajich J.E."/>
            <person name="de Vries R.P."/>
            <person name="Record E."/>
            <person name="Levasseur A."/>
            <person name="Baker S.E."/>
            <person name="Bartholomew K.A."/>
            <person name="Coutinho P.M."/>
            <person name="Erdmann S."/>
            <person name="Fowler T.J."/>
            <person name="Gathman A.C."/>
            <person name="Lombard V."/>
            <person name="Henrissat B."/>
            <person name="Knabe N."/>
            <person name="Kuees U."/>
            <person name="Lilly W.W."/>
            <person name="Lindquist E."/>
            <person name="Lucas S."/>
            <person name="Magnuson J.K."/>
            <person name="Piumi F."/>
            <person name="Raudaskoski M."/>
            <person name="Salamov A."/>
            <person name="Schmutz J."/>
            <person name="Schwarze F.W.M.R."/>
            <person name="vanKuyk P.A."/>
            <person name="Horton J.S."/>
            <person name="Grigoriev I.V."/>
            <person name="Woesten H.A.B."/>
        </authorList>
    </citation>
    <scope>NUCLEOTIDE SEQUENCE [LARGE SCALE GENOMIC DNA]</scope>
    <source>
        <strain evidence="4">H4-8 / FGSC 9210</strain>
    </source>
</reference>
<dbReference type="HOGENOM" id="CLU_044538_1_2_1"/>
<feature type="compositionally biased region" description="Pro residues" evidence="1">
    <location>
        <begin position="193"/>
        <end position="209"/>
    </location>
</feature>
<dbReference type="AlphaFoldDB" id="D8PRQ7"/>
<dbReference type="InterPro" id="IPR001279">
    <property type="entry name" value="Metallo-B-lactamas"/>
</dbReference>
<evidence type="ECO:0000313" key="3">
    <source>
        <dbReference type="EMBL" id="EFJ03857.1"/>
    </source>
</evidence>
<dbReference type="OrthoDB" id="341300at2759"/>
<dbReference type="PANTHER" id="PTHR42663">
    <property type="entry name" value="HYDROLASE C777.06C-RELATED-RELATED"/>
    <property type="match status" value="1"/>
</dbReference>
<feature type="region of interest" description="Disordered" evidence="1">
    <location>
        <begin position="193"/>
        <end position="231"/>
    </location>
</feature>
<proteinExistence type="predicted"/>
<evidence type="ECO:0000256" key="1">
    <source>
        <dbReference type="SAM" id="MobiDB-lite"/>
    </source>
</evidence>
<dbReference type="FunCoup" id="D8PRQ7">
    <property type="interactions" value="3"/>
</dbReference>
<dbReference type="Pfam" id="PF12706">
    <property type="entry name" value="Lactamase_B_2"/>
    <property type="match status" value="1"/>
</dbReference>
<dbReference type="STRING" id="578458.D8PRQ7"/>
<dbReference type="SUPFAM" id="SSF56281">
    <property type="entry name" value="Metallo-hydrolase/oxidoreductase"/>
    <property type="match status" value="1"/>
</dbReference>
<dbReference type="InParanoid" id="D8PRQ7"/>
<organism evidence="4">
    <name type="scientific">Schizophyllum commune (strain H4-8 / FGSC 9210)</name>
    <name type="common">Split gill fungus</name>
    <dbReference type="NCBI Taxonomy" id="578458"/>
    <lineage>
        <taxon>Eukaryota</taxon>
        <taxon>Fungi</taxon>
        <taxon>Dikarya</taxon>
        <taxon>Basidiomycota</taxon>
        <taxon>Agaricomycotina</taxon>
        <taxon>Agaricomycetes</taxon>
        <taxon>Agaricomycetidae</taxon>
        <taxon>Agaricales</taxon>
        <taxon>Schizophyllaceae</taxon>
        <taxon>Schizophyllum</taxon>
    </lineage>
</organism>
<dbReference type="Proteomes" id="UP000007431">
    <property type="component" value="Unassembled WGS sequence"/>
</dbReference>
<dbReference type="eggNOG" id="ENOG502QWBK">
    <property type="taxonomic scope" value="Eukaryota"/>
</dbReference>
<dbReference type="PANTHER" id="PTHR42663:SF6">
    <property type="entry name" value="HYDROLASE C777.06C-RELATED"/>
    <property type="match status" value="1"/>
</dbReference>
<dbReference type="OMA" id="EFKWHII"/>
<evidence type="ECO:0000313" key="4">
    <source>
        <dbReference type="Proteomes" id="UP000007431"/>
    </source>
</evidence>
<evidence type="ECO:0000259" key="2">
    <source>
        <dbReference type="Pfam" id="PF12706"/>
    </source>
</evidence>
<dbReference type="GeneID" id="9585057"/>
<accession>D8PRQ7</accession>
<protein>
    <recommendedName>
        <fullName evidence="2">Metallo-beta-lactamase domain-containing protein</fullName>
    </recommendedName>
</protein>
<dbReference type="KEGG" id="scm:SCHCO_02662910"/>
<sequence length="445" mass="48535">METEFIFLGTGTSSSVPVIHCLTDDPKRPDYVPCRACLSSLTPEGKHNRRRNTSGLLRIKKPGRDALTIVIDAGKTFQAAAIEWFPKYGLRRIDALLITHAHADAMNGLDDLRGWTLRGRIQHHIDVYCSQDTFREVERSFPYLVSKAFASGGGDVPEFVWHIIEDGVPFQIVDTDVWITPFSVYHGRVFSKPPDPIPTPGPTHPPTPVNNPLEKSPEEASSDANKESATLSRTLDISPAPTASGEIAIVQPQPITLLNGKAPPPDNRNVVSPPPSTEPGITPYLCFGFLVHGLLTYISDTNFIPPSAWAVIKKHPVSPLAVVDTLYLAEHASHFGILSAMSTAVKLGARRTYLVGMGHEVAHDEYETLCEVASGQRAPDGTVLEKGAALGLQPKLKENMTEKEIKGIELALEALKGATPWVRPAHDGLHVILDSDGNVHDETYE</sequence>
<keyword evidence="4" id="KW-1185">Reference proteome</keyword>
<feature type="domain" description="Metallo-beta-lactamase" evidence="2">
    <location>
        <begin position="69"/>
        <end position="189"/>
    </location>
</feature>
<dbReference type="RefSeq" id="XP_003038759.1">
    <property type="nucleotide sequence ID" value="XM_003038713.1"/>
</dbReference>
<dbReference type="EMBL" id="GL377302">
    <property type="protein sequence ID" value="EFJ03857.1"/>
    <property type="molecule type" value="Genomic_DNA"/>
</dbReference>
<dbReference type="CDD" id="cd16279">
    <property type="entry name" value="metallo-hydrolase-like_MBL-fold"/>
    <property type="match status" value="1"/>
</dbReference>